<reference evidence="3" key="1">
    <citation type="submission" date="2014-07" db="EMBL/GenBank/DDBJ databases">
        <title>Identification of a novel salt tolerance gene in wild soybean by whole-genome sequencing.</title>
        <authorList>
            <person name="Lam H.-M."/>
            <person name="Qi X."/>
            <person name="Li M.-W."/>
            <person name="Liu X."/>
            <person name="Xie M."/>
            <person name="Ni M."/>
            <person name="Xu X."/>
        </authorList>
    </citation>
    <scope>NUCLEOTIDE SEQUENCE [LARGE SCALE GENOMIC DNA]</scope>
    <source>
        <tissue evidence="3">Root</tissue>
    </source>
</reference>
<feature type="non-terminal residue" evidence="3">
    <location>
        <position position="1"/>
    </location>
</feature>
<feature type="domain" description="Retrovirus-related Pol polyprotein from transposon TNT 1-94-like beta-barrel" evidence="2">
    <location>
        <begin position="363"/>
        <end position="435"/>
    </location>
</feature>
<dbReference type="Proteomes" id="UP000053555">
    <property type="component" value="Unassembled WGS sequence"/>
</dbReference>
<dbReference type="PANTHER" id="PTHR37610">
    <property type="entry name" value="CCHC-TYPE DOMAIN-CONTAINING PROTEIN"/>
    <property type="match status" value="1"/>
</dbReference>
<protein>
    <recommendedName>
        <fullName evidence="4">Retrotransposon Copia-like N-terminal domain-containing protein</fullName>
    </recommendedName>
</protein>
<dbReference type="InterPro" id="IPR054722">
    <property type="entry name" value="PolX-like_BBD"/>
</dbReference>
<accession>A0A0B2P7F6</accession>
<dbReference type="Pfam" id="PF14244">
    <property type="entry name" value="Retrotran_gag_3"/>
    <property type="match status" value="1"/>
</dbReference>
<dbReference type="EMBL" id="KN669805">
    <property type="protein sequence ID" value="KHN03613.1"/>
    <property type="molecule type" value="Genomic_DNA"/>
</dbReference>
<organism evidence="3">
    <name type="scientific">Glycine soja</name>
    <name type="common">Wild soybean</name>
    <dbReference type="NCBI Taxonomy" id="3848"/>
    <lineage>
        <taxon>Eukaryota</taxon>
        <taxon>Viridiplantae</taxon>
        <taxon>Streptophyta</taxon>
        <taxon>Embryophyta</taxon>
        <taxon>Tracheophyta</taxon>
        <taxon>Spermatophyta</taxon>
        <taxon>Magnoliopsida</taxon>
        <taxon>eudicotyledons</taxon>
        <taxon>Gunneridae</taxon>
        <taxon>Pentapetalae</taxon>
        <taxon>rosids</taxon>
        <taxon>fabids</taxon>
        <taxon>Fabales</taxon>
        <taxon>Fabaceae</taxon>
        <taxon>Papilionoideae</taxon>
        <taxon>50 kb inversion clade</taxon>
        <taxon>NPAAA clade</taxon>
        <taxon>indigoferoid/millettioid clade</taxon>
        <taxon>Phaseoleae</taxon>
        <taxon>Glycine</taxon>
        <taxon>Glycine subgen. Soja</taxon>
    </lineage>
</organism>
<name>A0A0B2P7F6_GLYSO</name>
<evidence type="ECO:0000313" key="3">
    <source>
        <dbReference type="EMBL" id="KHN03613.1"/>
    </source>
</evidence>
<gene>
    <name evidence="3" type="ORF">glysoja_037019</name>
</gene>
<feature type="domain" description="Retrotransposon Copia-like N-terminal" evidence="1">
    <location>
        <begin position="17"/>
        <end position="60"/>
    </location>
</feature>
<dbReference type="Pfam" id="PF22936">
    <property type="entry name" value="Pol_BBD"/>
    <property type="match status" value="1"/>
</dbReference>
<dbReference type="PANTHER" id="PTHR37610:SF55">
    <property type="entry name" value="RETROTRANSPOSON COPIA-LIKE N-TERMINAL DOMAIN-CONTAINING PROTEIN"/>
    <property type="match status" value="1"/>
</dbReference>
<proteinExistence type="predicted"/>
<dbReference type="InterPro" id="IPR029472">
    <property type="entry name" value="Copia-like_N"/>
</dbReference>
<evidence type="ECO:0000259" key="2">
    <source>
        <dbReference type="Pfam" id="PF22936"/>
    </source>
</evidence>
<sequence length="445" mass="49567">LSPYNPCLDPSSPYYIHPSDNPSSISATPTLIGSNYHSWSHSIKMALTSKNKMGFLNGTIPVLATTDPIYLSWECYNTLIISWLLNSLSPSIVQSVIFLDRAVDIYMDLQERFSQSDFYDIRQGSRSVSDYYTALKSLWEELDNFRPFHVSTCSTKLYHQQDFIIRILKGLDDHFSVVHSQILLMDPLPSSNRVFSMVAQQERQHSSSSTIDEPNAFINAGQSTYGKGHGIRGPSGPAGVNARTNGSNKKCIYCGCTEHTVDVCYSKHGFHNRDNSPSSVVVNSATQEVDSHIHSSISQDNDSNELGFSLTRAQYQGLQVSKSNSNDSPEMFFGTHFSFCTTTNPSSLSNAHTAHSFSNCTPWIIDSGAIDHITCSFDNFLNFSKIQPVRIHLPNGSIVFAHISGNVQLSPHFIIHDVLYVPNFKFNLISISKLLSSLKYTLTFS</sequence>
<dbReference type="AlphaFoldDB" id="A0A0B2P7F6"/>
<evidence type="ECO:0000259" key="1">
    <source>
        <dbReference type="Pfam" id="PF14244"/>
    </source>
</evidence>
<feature type="non-terminal residue" evidence="3">
    <location>
        <position position="445"/>
    </location>
</feature>
<evidence type="ECO:0008006" key="4">
    <source>
        <dbReference type="Google" id="ProtNLM"/>
    </source>
</evidence>